<organism evidence="2 3">
    <name type="scientific">Sphingomonas suaedae</name>
    <dbReference type="NCBI Taxonomy" id="2599297"/>
    <lineage>
        <taxon>Bacteria</taxon>
        <taxon>Pseudomonadati</taxon>
        <taxon>Pseudomonadota</taxon>
        <taxon>Alphaproteobacteria</taxon>
        <taxon>Sphingomonadales</taxon>
        <taxon>Sphingomonadaceae</taxon>
        <taxon>Sphingomonas</taxon>
    </lineage>
</organism>
<proteinExistence type="predicted"/>
<dbReference type="EMBL" id="CP042239">
    <property type="protein sequence ID" value="QDX27079.1"/>
    <property type="molecule type" value="Genomic_DNA"/>
</dbReference>
<accession>A0A518RI38</accession>
<dbReference type="RefSeq" id="WP_145848308.1">
    <property type="nucleotide sequence ID" value="NZ_CP042239.1"/>
</dbReference>
<gene>
    <name evidence="2" type="ORF">FPZ54_14395</name>
</gene>
<protein>
    <submittedName>
        <fullName evidence="2">Uncharacterized protein</fullName>
    </submittedName>
</protein>
<evidence type="ECO:0000256" key="1">
    <source>
        <dbReference type="SAM" id="Phobius"/>
    </source>
</evidence>
<evidence type="ECO:0000313" key="2">
    <source>
        <dbReference type="EMBL" id="QDX27079.1"/>
    </source>
</evidence>
<keyword evidence="1" id="KW-0812">Transmembrane</keyword>
<dbReference type="OrthoDB" id="7473602at2"/>
<keyword evidence="1" id="KW-1133">Transmembrane helix</keyword>
<evidence type="ECO:0000313" key="3">
    <source>
        <dbReference type="Proteomes" id="UP000318055"/>
    </source>
</evidence>
<reference evidence="2 3" key="1">
    <citation type="submission" date="2019-07" db="EMBL/GenBank/DDBJ databases">
        <title>Sphingomonas alkalisoli sp. nov., isolated from rhizosphere soil of Suaedae salsa.</title>
        <authorList>
            <person name="Zhang H."/>
            <person name="Xu L."/>
            <person name="Zhang J.-X."/>
            <person name="Sun J.-Q."/>
        </authorList>
    </citation>
    <scope>NUCLEOTIDE SEQUENCE [LARGE SCALE GENOMIC DNA]</scope>
    <source>
        <strain evidence="2 3">XS-10</strain>
    </source>
</reference>
<dbReference type="Proteomes" id="UP000318055">
    <property type="component" value="Chromosome"/>
</dbReference>
<dbReference type="KEGG" id="ssua:FPZ54_14395"/>
<keyword evidence="1" id="KW-0472">Membrane</keyword>
<feature type="transmembrane region" description="Helical" evidence="1">
    <location>
        <begin position="81"/>
        <end position="106"/>
    </location>
</feature>
<sequence>MIDDAIGEAVGEVVGAVVQHAGGFVVDVVVAGIFSGSTARFFHGVGRRAIGAVTLGRVRIPSSLRMVPRGVRARPRRSDWLALWIGIALWFGLFAAVCMPLAMLLWG</sequence>
<name>A0A518RI38_9SPHN</name>
<keyword evidence="3" id="KW-1185">Reference proteome</keyword>
<dbReference type="AlphaFoldDB" id="A0A518RI38"/>